<dbReference type="Proteomes" id="UP000093482">
    <property type="component" value="Unassembled WGS sequence"/>
</dbReference>
<name>A0A1C0YI47_9BACL</name>
<organism evidence="1 2">
    <name type="scientific">Caryophanon latum</name>
    <dbReference type="NCBI Taxonomy" id="33977"/>
    <lineage>
        <taxon>Bacteria</taxon>
        <taxon>Bacillati</taxon>
        <taxon>Bacillota</taxon>
        <taxon>Bacilli</taxon>
        <taxon>Bacillales</taxon>
        <taxon>Caryophanaceae</taxon>
        <taxon>Caryophanon</taxon>
    </lineage>
</organism>
<dbReference type="RefSeq" id="WP_066466019.1">
    <property type="nucleotide sequence ID" value="NZ_MATO01000060.1"/>
</dbReference>
<dbReference type="NCBIfam" id="TIGR04398">
    <property type="entry name" value="SLAP_DUP"/>
    <property type="match status" value="2"/>
</dbReference>
<evidence type="ECO:0000313" key="2">
    <source>
        <dbReference type="Proteomes" id="UP000093482"/>
    </source>
</evidence>
<sequence length="303" mass="34066">MGLFSFFRKSDKVGKDSTVDSKAVLGGGKKGQISTQKQEVYTKLSFHPDWNVPQEQQYVFNFLANDLEPLKPNQLSLAAINIEEDAATGAWNVKAFFRSSLNQPIELKDIDLFVTAEDGTVLAKQSFDFTQLGTIPAESARPWVFTFHKDSLLTDEIPGEGWKIAFNLVSLRGHQLDLDTQWEKQLSNDQKEELRKIVKELPKLRDKEVNFTGIQHVKMDNGSLAITLLIRNGNDRDINLEQLPLEVVDANDTVVATGTFKLDPVIVVKANTSKPWTFVYPADLTTNLADADFTRWAARVPQK</sequence>
<accession>A0A1C0YI47</accession>
<dbReference type="InterPro" id="IPR030911">
    <property type="entry name" value="Sec_acc_SLAP"/>
</dbReference>
<dbReference type="AlphaFoldDB" id="A0A1C0YI47"/>
<keyword evidence="2" id="KW-1185">Reference proteome</keyword>
<comment type="caution">
    <text evidence="1">The sequence shown here is derived from an EMBL/GenBank/DDBJ whole genome shotgun (WGS) entry which is preliminary data.</text>
</comment>
<reference evidence="1 2" key="1">
    <citation type="submission" date="2016-07" db="EMBL/GenBank/DDBJ databases">
        <title>Caryophanon latum genome sequencing.</title>
        <authorList>
            <person name="Verma A."/>
            <person name="Pal Y."/>
            <person name="Krishnamurthi S."/>
        </authorList>
    </citation>
    <scope>NUCLEOTIDE SEQUENCE [LARGE SCALE GENOMIC DNA]</scope>
    <source>
        <strain evidence="1 2">DSM 14151</strain>
    </source>
</reference>
<protein>
    <submittedName>
        <fullName evidence="1">Accessory Sec system S-layer assembly protein</fullName>
    </submittedName>
</protein>
<dbReference type="OrthoDB" id="1907642at2"/>
<proteinExistence type="predicted"/>
<dbReference type="EMBL" id="MATO01000060">
    <property type="protein sequence ID" value="OCS86821.1"/>
    <property type="molecule type" value="Genomic_DNA"/>
</dbReference>
<gene>
    <name evidence="1" type="ORF">A6K76_14315</name>
</gene>
<evidence type="ECO:0000313" key="1">
    <source>
        <dbReference type="EMBL" id="OCS86821.1"/>
    </source>
</evidence>
<dbReference type="NCBIfam" id="TIGR04399">
    <property type="entry name" value="acc_Sec_SLAP"/>
    <property type="match status" value="1"/>
</dbReference>
<dbReference type="InterPro" id="IPR030910">
    <property type="entry name" value="SLAP_dom"/>
</dbReference>